<evidence type="ECO:0000256" key="1">
    <source>
        <dbReference type="ARBA" id="ARBA00022737"/>
    </source>
</evidence>
<dbReference type="InterPro" id="IPR056884">
    <property type="entry name" value="NPHP3-like_N"/>
</dbReference>
<evidence type="ECO:0000259" key="3">
    <source>
        <dbReference type="Pfam" id="PF24883"/>
    </source>
</evidence>
<evidence type="ECO:0000313" key="5">
    <source>
        <dbReference type="Proteomes" id="UP001172102"/>
    </source>
</evidence>
<sequence length="431" mass="47284">MPFFHRNVPPEGSPKKAPASLSSDERQKIAEQETIRPLFQQLNAADQGHQGQSLLRKGLSAVKPYLEQLHATIDFIGPSASFEPAAGTALGLVKGYESGDGESAKLDNFYRSILLQLLAHEQQLKLRFWDCYKKTSPLAPGNLTQADDKLRELLYDVISSFRKPAFIIPDALDECGNKARLKVFVPSRYNNDIEADLPLGFTRLEMQSSRDRDPPPRAAFHAQVVEALAAKSGGSVICLRIAVEYIAEPCIKNQRGLDMALDRLPSSKGLAELYGKLFAKVCEAVPENETLLQRALEIIALARQPLTPEELAYAVFVANPDGGDNPAMLAELDELAHSVDLFEEFEEWVLLPDFDSKGTGEAEFQLLSMGGMFDDDKEAPATPSQPSPDTFDPSSLVVTALFGEADTELRRAVVKRGAPPVHRRGGVRAPC</sequence>
<dbReference type="Pfam" id="PF24883">
    <property type="entry name" value="NPHP3_N"/>
    <property type="match status" value="1"/>
</dbReference>
<keyword evidence="1" id="KW-0677">Repeat</keyword>
<feature type="compositionally biased region" description="Polar residues" evidence="2">
    <location>
        <begin position="382"/>
        <end position="394"/>
    </location>
</feature>
<gene>
    <name evidence="4" type="ORF">B0H67DRAFT_607389</name>
</gene>
<accession>A0AA40AZU3</accession>
<feature type="region of interest" description="Disordered" evidence="2">
    <location>
        <begin position="1"/>
        <end position="27"/>
    </location>
</feature>
<dbReference type="PANTHER" id="PTHR10039:SF10">
    <property type="entry name" value="NACHT DOMAIN-CONTAINING PROTEIN"/>
    <property type="match status" value="1"/>
</dbReference>
<organism evidence="4 5">
    <name type="scientific">Lasiosphaeris hirsuta</name>
    <dbReference type="NCBI Taxonomy" id="260670"/>
    <lineage>
        <taxon>Eukaryota</taxon>
        <taxon>Fungi</taxon>
        <taxon>Dikarya</taxon>
        <taxon>Ascomycota</taxon>
        <taxon>Pezizomycotina</taxon>
        <taxon>Sordariomycetes</taxon>
        <taxon>Sordariomycetidae</taxon>
        <taxon>Sordariales</taxon>
        <taxon>Lasiosphaeriaceae</taxon>
        <taxon>Lasiosphaeris</taxon>
    </lineage>
</organism>
<protein>
    <recommendedName>
        <fullName evidence="3">Nephrocystin 3-like N-terminal domain-containing protein</fullName>
    </recommendedName>
</protein>
<name>A0AA40AZU3_9PEZI</name>
<keyword evidence="5" id="KW-1185">Reference proteome</keyword>
<dbReference type="Proteomes" id="UP001172102">
    <property type="component" value="Unassembled WGS sequence"/>
</dbReference>
<comment type="caution">
    <text evidence="4">The sequence shown here is derived from an EMBL/GenBank/DDBJ whole genome shotgun (WGS) entry which is preliminary data.</text>
</comment>
<dbReference type="AlphaFoldDB" id="A0AA40AZU3"/>
<reference evidence="4" key="1">
    <citation type="submission" date="2023-06" db="EMBL/GenBank/DDBJ databases">
        <title>Genome-scale phylogeny and comparative genomics of the fungal order Sordariales.</title>
        <authorList>
            <consortium name="Lawrence Berkeley National Laboratory"/>
            <person name="Hensen N."/>
            <person name="Bonometti L."/>
            <person name="Westerberg I."/>
            <person name="Brannstrom I.O."/>
            <person name="Guillou S."/>
            <person name="Cros-Aarteil S."/>
            <person name="Calhoun S."/>
            <person name="Haridas S."/>
            <person name="Kuo A."/>
            <person name="Mondo S."/>
            <person name="Pangilinan J."/>
            <person name="Riley R."/>
            <person name="Labutti K."/>
            <person name="Andreopoulos B."/>
            <person name="Lipzen A."/>
            <person name="Chen C."/>
            <person name="Yanf M."/>
            <person name="Daum C."/>
            <person name="Ng V."/>
            <person name="Clum A."/>
            <person name="Steindorff A."/>
            <person name="Ohm R."/>
            <person name="Martin F."/>
            <person name="Silar P."/>
            <person name="Natvig D."/>
            <person name="Lalanne C."/>
            <person name="Gautier V."/>
            <person name="Ament-Velasquez S.L."/>
            <person name="Kruys A."/>
            <person name="Hutchinson M.I."/>
            <person name="Powell A.J."/>
            <person name="Barry K."/>
            <person name="Miller A.N."/>
            <person name="Grigoriev I.V."/>
            <person name="Debuchy R."/>
            <person name="Gladieux P."/>
            <person name="Thoren M.H."/>
            <person name="Johannesson H."/>
        </authorList>
    </citation>
    <scope>NUCLEOTIDE SEQUENCE</scope>
    <source>
        <strain evidence="4">SMH4607-1</strain>
    </source>
</reference>
<evidence type="ECO:0000256" key="2">
    <source>
        <dbReference type="SAM" id="MobiDB-lite"/>
    </source>
</evidence>
<feature type="domain" description="Nephrocystin 3-like N-terminal" evidence="3">
    <location>
        <begin position="98"/>
        <end position="181"/>
    </location>
</feature>
<dbReference type="PANTHER" id="PTHR10039">
    <property type="entry name" value="AMELOGENIN"/>
    <property type="match status" value="1"/>
</dbReference>
<evidence type="ECO:0000313" key="4">
    <source>
        <dbReference type="EMBL" id="KAK0725021.1"/>
    </source>
</evidence>
<dbReference type="EMBL" id="JAUKUA010000002">
    <property type="protein sequence ID" value="KAK0725021.1"/>
    <property type="molecule type" value="Genomic_DNA"/>
</dbReference>
<feature type="region of interest" description="Disordered" evidence="2">
    <location>
        <begin position="373"/>
        <end position="394"/>
    </location>
</feature>
<proteinExistence type="predicted"/>